<organism evidence="1 2">
    <name type="scientific">Natronoglomus mannanivorans</name>
    <dbReference type="NCBI Taxonomy" id="2979990"/>
    <lineage>
        <taxon>Archaea</taxon>
        <taxon>Methanobacteriati</taxon>
        <taxon>Methanobacteriota</taxon>
        <taxon>Stenosarchaea group</taxon>
        <taxon>Halobacteria</taxon>
        <taxon>Halobacteriales</taxon>
        <taxon>Natrialbaceae</taxon>
        <taxon>Natronoglomus</taxon>
    </lineage>
</organism>
<dbReference type="Proteomes" id="UP001321018">
    <property type="component" value="Unassembled WGS sequence"/>
</dbReference>
<accession>A0AAP3E417</accession>
<dbReference type="EMBL" id="JAOPKA010000026">
    <property type="protein sequence ID" value="MCU4744353.1"/>
    <property type="molecule type" value="Genomic_DNA"/>
</dbReference>
<protein>
    <submittedName>
        <fullName evidence="1">Uncharacterized protein</fullName>
    </submittedName>
</protein>
<comment type="caution">
    <text evidence="1">The sequence shown here is derived from an EMBL/GenBank/DDBJ whole genome shotgun (WGS) entry which is preliminary data.</text>
</comment>
<evidence type="ECO:0000313" key="2">
    <source>
        <dbReference type="Proteomes" id="UP001321018"/>
    </source>
</evidence>
<evidence type="ECO:0000313" key="1">
    <source>
        <dbReference type="EMBL" id="MCU4744353.1"/>
    </source>
</evidence>
<dbReference type="RefSeq" id="WP_338006160.1">
    <property type="nucleotide sequence ID" value="NZ_JAOPKA010000026.1"/>
</dbReference>
<sequence length="227" mass="25715">MTRELRVVAEFDRGTLIAATSGSEYVIQGKDHAYYVPDKARLDAGLQRVRETETTDAYRDGEVRFDWEAIRDTVSAMEIVERAEQEVMNHTGGDIGDVRRRGIRRRSRGVDDHVTVPAGVVKFADPEADEECGAVRDPVERGLLWGTLKDRVLADMRDIELQYQNDVQRSGLLTARLPLVVLRDGEETMVAYLAAHDHTNPYLARFFDLELETVQEILECYSSEGLE</sequence>
<reference evidence="1" key="1">
    <citation type="submission" date="2022-09" db="EMBL/GenBank/DDBJ databases">
        <title>Enrichment on poylsaccharides allowed isolation of novel metabolic and taxonomic groups of Haloarchaea.</title>
        <authorList>
            <person name="Sorokin D.Y."/>
            <person name="Elcheninov A.G."/>
            <person name="Khizhniak T.V."/>
            <person name="Kolganova T.V."/>
            <person name="Kublanov I.V."/>
        </authorList>
    </citation>
    <scope>NUCLEOTIDE SEQUENCE</scope>
    <source>
        <strain evidence="1">AArc-xg1-1</strain>
    </source>
</reference>
<proteinExistence type="predicted"/>
<name>A0AAP3E417_9EURY</name>
<dbReference type="AlphaFoldDB" id="A0AAP3E417"/>
<gene>
    <name evidence="1" type="ORF">OB960_23540</name>
</gene>